<protein>
    <submittedName>
        <fullName evidence="3">Class I SAM-dependent methyltransferase</fullName>
    </submittedName>
</protein>
<accession>A0A9X2X5Y3</accession>
<dbReference type="Proteomes" id="UP001149009">
    <property type="component" value="Unassembled WGS sequence"/>
</dbReference>
<dbReference type="GO" id="GO:0032259">
    <property type="term" value="P:methylation"/>
    <property type="evidence" value="ECO:0007669"/>
    <property type="project" value="UniProtKB-KW"/>
</dbReference>
<dbReference type="InterPro" id="IPR029063">
    <property type="entry name" value="SAM-dependent_MTases_sf"/>
</dbReference>
<evidence type="ECO:0000313" key="3">
    <source>
        <dbReference type="EMBL" id="MCT8989034.1"/>
    </source>
</evidence>
<dbReference type="SUPFAM" id="SSF53335">
    <property type="entry name" value="S-adenosyl-L-methionine-dependent methyltransferases"/>
    <property type="match status" value="1"/>
</dbReference>
<keyword evidence="4" id="KW-1185">Reference proteome</keyword>
<keyword evidence="3" id="KW-0808">Transferase</keyword>
<dbReference type="GO" id="GO:0008757">
    <property type="term" value="F:S-adenosylmethionine-dependent methyltransferase activity"/>
    <property type="evidence" value="ECO:0007669"/>
    <property type="project" value="InterPro"/>
</dbReference>
<evidence type="ECO:0000259" key="2">
    <source>
        <dbReference type="Pfam" id="PF08241"/>
    </source>
</evidence>
<reference evidence="3" key="1">
    <citation type="submission" date="2022-08" db="EMBL/GenBank/DDBJ databases">
        <title>Chelativorans sichuanense sp. nov., a paraffin oil-degrading bacterium isolated from a mixture of oil-based drill cuttings and paddy soil.</title>
        <authorList>
            <person name="Yu J."/>
            <person name="Liu H."/>
            <person name="Chen Q."/>
        </authorList>
    </citation>
    <scope>NUCLEOTIDE SEQUENCE</scope>
    <source>
        <strain evidence="3">SCAU 2101</strain>
    </source>
</reference>
<dbReference type="RefSeq" id="WP_261513713.1">
    <property type="nucleotide sequence ID" value="NZ_JAODNV010000003.1"/>
</dbReference>
<dbReference type="AlphaFoldDB" id="A0A9X2X5Y3"/>
<dbReference type="Pfam" id="PF08241">
    <property type="entry name" value="Methyltransf_11"/>
    <property type="match status" value="1"/>
</dbReference>
<dbReference type="InterPro" id="IPR013216">
    <property type="entry name" value="Methyltransf_11"/>
</dbReference>
<gene>
    <name evidence="3" type="ORF">NYR54_01820</name>
</gene>
<dbReference type="Gene3D" id="3.40.50.150">
    <property type="entry name" value="Vaccinia Virus protein VP39"/>
    <property type="match status" value="1"/>
</dbReference>
<feature type="region of interest" description="Disordered" evidence="1">
    <location>
        <begin position="242"/>
        <end position="262"/>
    </location>
</feature>
<sequence length="262" mass="29344">MSADIVNLRAFYSSLLGRLAERSIASALAAIWTKLPDERLVGLGYALPWLERLGSDAERVLAFMPARLGALRWPAGKPTASALVFEEELPLADSSVDRILLVHALEHAEDPRRMLMEIWRVLAPGGRLVVVVPNRRGLWARFEHTPFGTGRPYSRAQLVEILRETNFTPGVWADTLHFPPAQQRWIMRLHRVLDRMGDRFWPLFAGVLVVEAEKRLLQGVPVTARKVKRALVPVLTPQGVTHREGANARRYTPCKGSSPNSA</sequence>
<dbReference type="CDD" id="cd02440">
    <property type="entry name" value="AdoMet_MTases"/>
    <property type="match status" value="1"/>
</dbReference>
<keyword evidence="3" id="KW-0489">Methyltransferase</keyword>
<evidence type="ECO:0000256" key="1">
    <source>
        <dbReference type="SAM" id="MobiDB-lite"/>
    </source>
</evidence>
<evidence type="ECO:0000313" key="4">
    <source>
        <dbReference type="Proteomes" id="UP001149009"/>
    </source>
</evidence>
<comment type="caution">
    <text evidence="3">The sequence shown here is derived from an EMBL/GenBank/DDBJ whole genome shotgun (WGS) entry which is preliminary data.</text>
</comment>
<proteinExistence type="predicted"/>
<feature type="domain" description="Methyltransferase type 11" evidence="2">
    <location>
        <begin position="87"/>
        <end position="130"/>
    </location>
</feature>
<dbReference type="EMBL" id="JAODNV010000003">
    <property type="protein sequence ID" value="MCT8989034.1"/>
    <property type="molecule type" value="Genomic_DNA"/>
</dbReference>
<organism evidence="3 4">
    <name type="scientific">Chelativorans petroleitrophicus</name>
    <dbReference type="NCBI Taxonomy" id="2975484"/>
    <lineage>
        <taxon>Bacteria</taxon>
        <taxon>Pseudomonadati</taxon>
        <taxon>Pseudomonadota</taxon>
        <taxon>Alphaproteobacteria</taxon>
        <taxon>Hyphomicrobiales</taxon>
        <taxon>Phyllobacteriaceae</taxon>
        <taxon>Chelativorans</taxon>
    </lineage>
</organism>
<name>A0A9X2X5Y3_9HYPH</name>